<feature type="domain" description="ABC-2 type transporter transmembrane" evidence="7">
    <location>
        <begin position="687"/>
        <end position="868"/>
    </location>
</feature>
<name>A0ABS2SWI7_9BACI</name>
<evidence type="ECO:0000259" key="7">
    <source>
        <dbReference type="Pfam" id="PF12698"/>
    </source>
</evidence>
<feature type="transmembrane region" description="Helical" evidence="6">
    <location>
        <begin position="732"/>
        <end position="758"/>
    </location>
</feature>
<evidence type="ECO:0000256" key="1">
    <source>
        <dbReference type="ARBA" id="ARBA00004141"/>
    </source>
</evidence>
<gene>
    <name evidence="8" type="ORF">JOC54_002816</name>
</gene>
<comment type="caution">
    <text evidence="8">The sequence shown here is derived from an EMBL/GenBank/DDBJ whole genome shotgun (WGS) entry which is preliminary data.</text>
</comment>
<dbReference type="InterPro" id="IPR013525">
    <property type="entry name" value="ABC2_TM"/>
</dbReference>
<evidence type="ECO:0000256" key="6">
    <source>
        <dbReference type="SAM" id="Phobius"/>
    </source>
</evidence>
<dbReference type="InterPro" id="IPR017501">
    <property type="entry name" value="Phage_infect_YhgE_C"/>
</dbReference>
<evidence type="ECO:0000256" key="5">
    <source>
        <dbReference type="SAM" id="Coils"/>
    </source>
</evidence>
<keyword evidence="5" id="KW-0175">Coiled coil</keyword>
<dbReference type="NCBIfam" id="TIGR03062">
    <property type="entry name" value="pip_yhgE_Cterm"/>
    <property type="match status" value="1"/>
</dbReference>
<evidence type="ECO:0000256" key="2">
    <source>
        <dbReference type="ARBA" id="ARBA00022692"/>
    </source>
</evidence>
<keyword evidence="9" id="KW-1185">Reference proteome</keyword>
<protein>
    <submittedName>
        <fullName evidence="8">Membrane protein</fullName>
    </submittedName>
</protein>
<keyword evidence="3 6" id="KW-1133">Transmembrane helix</keyword>
<feature type="transmembrane region" description="Helical" evidence="6">
    <location>
        <begin position="841"/>
        <end position="870"/>
    </location>
</feature>
<feature type="transmembrane region" description="Helical" evidence="6">
    <location>
        <begin position="798"/>
        <end position="821"/>
    </location>
</feature>
<reference evidence="8" key="1">
    <citation type="submission" date="2021-01" db="EMBL/GenBank/DDBJ databases">
        <title>Genomic Encyclopedia of Type Strains, Phase IV (KMG-IV): sequencing the most valuable type-strain genomes for metagenomic binning, comparative biology and taxonomic classification.</title>
        <authorList>
            <person name="Goeker M."/>
        </authorList>
    </citation>
    <scope>NUCLEOTIDE SEQUENCE</scope>
    <source>
        <strain evidence="8">DSM 21943</strain>
    </source>
</reference>
<accession>A0ABS2SWI7</accession>
<dbReference type="Pfam" id="PF12698">
    <property type="entry name" value="ABC2_membrane_3"/>
    <property type="match status" value="2"/>
</dbReference>
<comment type="subcellular location">
    <subcellularLocation>
        <location evidence="1">Membrane</location>
        <topology evidence="1">Multi-pass membrane protein</topology>
    </subcellularLocation>
</comment>
<dbReference type="EMBL" id="JAFBCV010000008">
    <property type="protein sequence ID" value="MBM7839536.1"/>
    <property type="molecule type" value="Genomic_DNA"/>
</dbReference>
<dbReference type="PANTHER" id="PTHR43077:SF10">
    <property type="entry name" value="TRANSPORT PERMEASE PROTEIN"/>
    <property type="match status" value="1"/>
</dbReference>
<sequence length="892" mass="98219">MKQIREIVKQDFLNLKRVPLVALLLLGLAFLPSLYAWFNIAASWDPYSNTAGIKIAVVNEDSGTKVDEEAVHIGDQLVENLEENDQMGWVFTTRAEAEEGVRNGTYYASVYIGEDFSEQLTSVLDGVPDPPQVRYEVNEKLNAIAPKMTSAGASAVVDQISEEFLGEASKALFTQLNTIGIELENELPTIRRVEDLLFELEERFPEINQLGTRVIELQTNWPEINEKLTQLIELQDRFPEINQGASYVLTLEEHLPTIHSIAERVEELDEAIPQIEEAAGQIVSIGNRFASLEQEFTTALELVQSAESAITTAQDALPRVAETADNVERYADGIATIVGELEQAVDPLSAVIGQQAQFVEQGANTVLTTIERIEAGESGDTLLDPLQSVIQLLETNEAALTDAVNFLNELNETAPSSSLDELLQTITSLRDDVSSLKNSVKELTEVIESTGEFDSERINYVKEQAKKTIAGAQQVQAQLDSGASQSIKEAFSRIQEETLSVAGSVADVEARLPDLELMLEQAAAIRLTGEEQLMALTEEFPEIEKSIVAGVELIEGELAHVVGGIAGIHAFMEDDFPAIEERIHQASQFIKEDLPELEDQYISMADQIETHLPEFADALGEVATFAELELPDLEDSVQAAADRVRAFEEQNDLDEIISLLKNDIEAESAFFREPVQLQEEQLYPIPNYGSANAPFYTALSLWVGSLLLVNLLKTDVHPTDMRPDYKVHHVYIGRLILFLLISFLQGTIVSIGNLLLLGTYAVHPVWFVVFTILTGMVFMTIVYTLASVFANIGKALAIIFMVLQLSGAGGTFPIQVAPPFFQAINPFLPFTYAINLLREGVAGIVPSAVILNVGMLLCFFVGALVFGLVLKKPLAKRMAQTSEKSRSSRMID</sequence>
<evidence type="ECO:0000313" key="9">
    <source>
        <dbReference type="Proteomes" id="UP001179280"/>
    </source>
</evidence>
<dbReference type="InterPro" id="IPR017500">
    <property type="entry name" value="Phage_infect_YhgE_N"/>
</dbReference>
<feature type="coiled-coil region" evidence="5">
    <location>
        <begin position="419"/>
        <end position="446"/>
    </location>
</feature>
<feature type="domain" description="ABC-2 type transporter transmembrane" evidence="7">
    <location>
        <begin position="25"/>
        <end position="166"/>
    </location>
</feature>
<keyword evidence="2 6" id="KW-0812">Transmembrane</keyword>
<dbReference type="InterPro" id="IPR051328">
    <property type="entry name" value="T7SS_ABC-Transporter"/>
</dbReference>
<proteinExistence type="predicted"/>
<keyword evidence="4 6" id="KW-0472">Membrane</keyword>
<feature type="transmembrane region" description="Helical" evidence="6">
    <location>
        <begin position="693"/>
        <end position="712"/>
    </location>
</feature>
<dbReference type="Gene3D" id="3.40.1710.10">
    <property type="entry name" value="abc type-2 transporter like domain"/>
    <property type="match status" value="1"/>
</dbReference>
<dbReference type="RefSeq" id="WP_204466762.1">
    <property type="nucleotide sequence ID" value="NZ_JAFBCV010000008.1"/>
</dbReference>
<dbReference type="NCBIfam" id="TIGR03061">
    <property type="entry name" value="pip_yhgE_Nterm"/>
    <property type="match status" value="1"/>
</dbReference>
<dbReference type="PANTHER" id="PTHR43077">
    <property type="entry name" value="TRANSPORT PERMEASE YVFS-RELATED"/>
    <property type="match status" value="1"/>
</dbReference>
<evidence type="ECO:0000256" key="4">
    <source>
        <dbReference type="ARBA" id="ARBA00023136"/>
    </source>
</evidence>
<evidence type="ECO:0000256" key="3">
    <source>
        <dbReference type="ARBA" id="ARBA00022989"/>
    </source>
</evidence>
<organism evidence="8 9">
    <name type="scientific">Shouchella xiaoxiensis</name>
    <dbReference type="NCBI Taxonomy" id="766895"/>
    <lineage>
        <taxon>Bacteria</taxon>
        <taxon>Bacillati</taxon>
        <taxon>Bacillota</taxon>
        <taxon>Bacilli</taxon>
        <taxon>Bacillales</taxon>
        <taxon>Bacillaceae</taxon>
        <taxon>Shouchella</taxon>
    </lineage>
</organism>
<dbReference type="Proteomes" id="UP001179280">
    <property type="component" value="Unassembled WGS sequence"/>
</dbReference>
<evidence type="ECO:0000313" key="8">
    <source>
        <dbReference type="EMBL" id="MBM7839536.1"/>
    </source>
</evidence>
<feature type="transmembrane region" description="Helical" evidence="6">
    <location>
        <begin position="764"/>
        <end position="786"/>
    </location>
</feature>